<evidence type="ECO:0000313" key="2">
    <source>
        <dbReference type="EMBL" id="EXX65636.1"/>
    </source>
</evidence>
<comment type="caution">
    <text evidence="2">The sequence shown here is derived from an EMBL/GenBank/DDBJ whole genome shotgun (WGS) entry which is preliminary data.</text>
</comment>
<name>A0A015L024_RHIIW</name>
<feature type="region of interest" description="Disordered" evidence="1">
    <location>
        <begin position="1"/>
        <end position="51"/>
    </location>
</feature>
<feature type="compositionally biased region" description="Acidic residues" evidence="1">
    <location>
        <begin position="97"/>
        <end position="106"/>
    </location>
</feature>
<dbReference type="HOGENOM" id="CLU_051543_2_0_1"/>
<dbReference type="AlphaFoldDB" id="A0A015L024"/>
<sequence>MTRKRSLSSILNEESDSRPHAIPSSRIQRTRSVSNIIDEESSNQSYPTSSRIGRLVACNCSECNGRLVDPRTKTIHEINQNSEDDDSERTEVHLTDEAELPSDEPYESASISDEPQMRESEAELPSDEPYENASISDEPRMRESEAELPSRQRSRKYVRPVIIAELGDIVDDKSSESSEYTTEEDANIDDRNESSDNEPSNDDEYHEIFEDYSCPPFEPFQDSDTEQSINNQFLWILLWIMSF</sequence>
<feature type="compositionally biased region" description="Basic and acidic residues" evidence="1">
    <location>
        <begin position="137"/>
        <end position="150"/>
    </location>
</feature>
<evidence type="ECO:0000256" key="1">
    <source>
        <dbReference type="SAM" id="MobiDB-lite"/>
    </source>
</evidence>
<feature type="compositionally biased region" description="Acidic residues" evidence="1">
    <location>
        <begin position="195"/>
        <end position="205"/>
    </location>
</feature>
<reference evidence="2 3" key="1">
    <citation type="submission" date="2014-02" db="EMBL/GenBank/DDBJ databases">
        <title>Single nucleus genome sequencing reveals high similarity among nuclei of an endomycorrhizal fungus.</title>
        <authorList>
            <person name="Lin K."/>
            <person name="Geurts R."/>
            <person name="Zhang Z."/>
            <person name="Limpens E."/>
            <person name="Saunders D.G."/>
            <person name="Mu D."/>
            <person name="Pang E."/>
            <person name="Cao H."/>
            <person name="Cha H."/>
            <person name="Lin T."/>
            <person name="Zhou Q."/>
            <person name="Shang Y."/>
            <person name="Li Y."/>
            <person name="Ivanov S."/>
            <person name="Sharma T."/>
            <person name="Velzen R.V."/>
            <person name="Ruijter N.D."/>
            <person name="Aanen D.K."/>
            <person name="Win J."/>
            <person name="Kamoun S."/>
            <person name="Bisseling T."/>
            <person name="Huang S."/>
        </authorList>
    </citation>
    <scope>NUCLEOTIDE SEQUENCE [LARGE SCALE GENOMIC DNA]</scope>
    <source>
        <strain evidence="3">DAOM197198w</strain>
    </source>
</reference>
<feature type="compositionally biased region" description="Polar residues" evidence="1">
    <location>
        <begin position="25"/>
        <end position="35"/>
    </location>
</feature>
<organism evidence="2 3">
    <name type="scientific">Rhizophagus irregularis (strain DAOM 197198w)</name>
    <name type="common">Glomus intraradices</name>
    <dbReference type="NCBI Taxonomy" id="1432141"/>
    <lineage>
        <taxon>Eukaryota</taxon>
        <taxon>Fungi</taxon>
        <taxon>Fungi incertae sedis</taxon>
        <taxon>Mucoromycota</taxon>
        <taxon>Glomeromycotina</taxon>
        <taxon>Glomeromycetes</taxon>
        <taxon>Glomerales</taxon>
        <taxon>Glomeraceae</taxon>
        <taxon>Rhizophagus</taxon>
    </lineage>
</organism>
<gene>
    <name evidence="2" type="ORF">RirG_131380</name>
</gene>
<feature type="compositionally biased region" description="Polar residues" evidence="1">
    <location>
        <begin position="42"/>
        <end position="51"/>
    </location>
</feature>
<evidence type="ECO:0000313" key="3">
    <source>
        <dbReference type="Proteomes" id="UP000022910"/>
    </source>
</evidence>
<dbReference type="Proteomes" id="UP000022910">
    <property type="component" value="Unassembled WGS sequence"/>
</dbReference>
<dbReference type="EMBL" id="JEMT01021078">
    <property type="protein sequence ID" value="EXX65636.1"/>
    <property type="molecule type" value="Genomic_DNA"/>
</dbReference>
<feature type="region of interest" description="Disordered" evidence="1">
    <location>
        <begin position="166"/>
        <end position="224"/>
    </location>
</feature>
<dbReference type="OrthoDB" id="2454189at2759"/>
<keyword evidence="3" id="KW-1185">Reference proteome</keyword>
<protein>
    <submittedName>
        <fullName evidence="2">Uncharacterized protein</fullName>
    </submittedName>
</protein>
<accession>A0A015L024</accession>
<feature type="region of interest" description="Disordered" evidence="1">
    <location>
        <begin position="69"/>
        <end position="154"/>
    </location>
</feature>
<proteinExistence type="predicted"/>